<reference evidence="6" key="1">
    <citation type="journal article" date="2019" name="Int. J. Syst. Evol. Microbiol.">
        <title>The Global Catalogue of Microorganisms (GCM) 10K type strain sequencing project: providing services to taxonomists for standard genome sequencing and annotation.</title>
        <authorList>
            <consortium name="The Broad Institute Genomics Platform"/>
            <consortium name="The Broad Institute Genome Sequencing Center for Infectious Disease"/>
            <person name="Wu L."/>
            <person name="Ma J."/>
        </authorList>
    </citation>
    <scope>NUCLEOTIDE SEQUENCE [LARGE SCALE GENOMIC DNA]</scope>
    <source>
        <strain evidence="6">CECT 8289</strain>
    </source>
</reference>
<dbReference type="Gene3D" id="3.40.1190.20">
    <property type="match status" value="1"/>
</dbReference>
<feature type="domain" description="Carbohydrate kinase PfkB" evidence="4">
    <location>
        <begin position="1"/>
        <end position="319"/>
    </location>
</feature>
<keyword evidence="6" id="KW-1185">Reference proteome</keyword>
<dbReference type="InterPro" id="IPR011611">
    <property type="entry name" value="PfkB_dom"/>
</dbReference>
<dbReference type="InterPro" id="IPR052700">
    <property type="entry name" value="Carb_kinase_PfkB-like"/>
</dbReference>
<dbReference type="PANTHER" id="PTHR43320:SF2">
    <property type="entry name" value="2-DEHYDRO-3-DEOXYGLUCONOKINASE_2-DEHYDRO-3-DEOXYGALACTONOKINASE"/>
    <property type="match status" value="1"/>
</dbReference>
<evidence type="ECO:0000313" key="6">
    <source>
        <dbReference type="Proteomes" id="UP001595907"/>
    </source>
</evidence>
<comment type="caution">
    <text evidence="5">The sequence shown here is derived from an EMBL/GenBank/DDBJ whole genome shotgun (WGS) entry which is preliminary data.</text>
</comment>
<evidence type="ECO:0000259" key="4">
    <source>
        <dbReference type="Pfam" id="PF00294"/>
    </source>
</evidence>
<dbReference type="Proteomes" id="UP001595907">
    <property type="component" value="Unassembled WGS sequence"/>
</dbReference>
<keyword evidence="3 5" id="KW-0418">Kinase</keyword>
<dbReference type="EMBL" id="JBHSCZ010000001">
    <property type="protein sequence ID" value="MFC4262049.1"/>
    <property type="molecule type" value="Genomic_DNA"/>
</dbReference>
<name>A0ABV8QT22_9BACT</name>
<evidence type="ECO:0000313" key="5">
    <source>
        <dbReference type="EMBL" id="MFC4262049.1"/>
    </source>
</evidence>
<evidence type="ECO:0000256" key="1">
    <source>
        <dbReference type="ARBA" id="ARBA00010688"/>
    </source>
</evidence>
<evidence type="ECO:0000256" key="3">
    <source>
        <dbReference type="ARBA" id="ARBA00022777"/>
    </source>
</evidence>
<organism evidence="5 6">
    <name type="scientific">Ferruginibacter yonginensis</name>
    <dbReference type="NCBI Taxonomy" id="1310416"/>
    <lineage>
        <taxon>Bacteria</taxon>
        <taxon>Pseudomonadati</taxon>
        <taxon>Bacteroidota</taxon>
        <taxon>Chitinophagia</taxon>
        <taxon>Chitinophagales</taxon>
        <taxon>Chitinophagaceae</taxon>
        <taxon>Ferruginibacter</taxon>
    </lineage>
</organism>
<gene>
    <name evidence="5" type="ORF">ACFOWM_04105</name>
</gene>
<dbReference type="PANTHER" id="PTHR43320">
    <property type="entry name" value="SUGAR KINASE"/>
    <property type="match status" value="1"/>
</dbReference>
<dbReference type="CDD" id="cd01166">
    <property type="entry name" value="KdgK"/>
    <property type="match status" value="1"/>
</dbReference>
<sequence>MQKVSCFGELLLRMSPQLNGQWIKEANMPLHIGGAELNVANALALWGLSVEYCTALPNHYLSNEVVDALQTKNINTNAIHFSGERIGLYFLPQGADLKNAGVIYDRKYSSFYELKPGDINWRQILQGCEWFHFTAISPALSEQTTMVCKEALETAVAMGLTISIDLNYRSKLWQYGKQPFEMMQLLLPYCDVVMGNIWAAQTLLNIPHGIVEAANYSNNDYVMAATKSMEALQSRYPKVKTIAYTFRFDEQYFAVLKNNETITVSKPFEQQQVIDKVGSGDCFMAGLIYALINNHDDAAIINFAAAAAVSKMRVKGDATNKTVADIKSFIP</sequence>
<comment type="similarity">
    <text evidence="1">Belongs to the carbohydrate kinase PfkB family.</text>
</comment>
<dbReference type="GO" id="GO:0016301">
    <property type="term" value="F:kinase activity"/>
    <property type="evidence" value="ECO:0007669"/>
    <property type="project" value="UniProtKB-KW"/>
</dbReference>
<evidence type="ECO:0000256" key="2">
    <source>
        <dbReference type="ARBA" id="ARBA00022679"/>
    </source>
</evidence>
<dbReference type="InterPro" id="IPR029056">
    <property type="entry name" value="Ribokinase-like"/>
</dbReference>
<proteinExistence type="inferred from homology"/>
<dbReference type="RefSeq" id="WP_379707411.1">
    <property type="nucleotide sequence ID" value="NZ_JBHSCZ010000001.1"/>
</dbReference>
<accession>A0ABV8QT22</accession>
<dbReference type="Pfam" id="PF00294">
    <property type="entry name" value="PfkB"/>
    <property type="match status" value="1"/>
</dbReference>
<keyword evidence="2" id="KW-0808">Transferase</keyword>
<protein>
    <submittedName>
        <fullName evidence="5">PfkB family carbohydrate kinase</fullName>
    </submittedName>
</protein>
<dbReference type="SUPFAM" id="SSF53613">
    <property type="entry name" value="Ribokinase-like"/>
    <property type="match status" value="1"/>
</dbReference>